<feature type="non-terminal residue" evidence="1">
    <location>
        <position position="161"/>
    </location>
</feature>
<sequence length="161" mass="18405">MKALGTLVKRLVPKASKQVCIAYGDWSRRTDIKGHASGPVKGFVEALKRRATMIPMDEYRTIIACSCCHQRLKQTRLFTKMKRKEDEVGIRQKERLSMKEVNKIVEMARFRDPELADKKVVLKCTRNVLCCTNSGCNADFWNRDINAARNMLELLKSGLKG</sequence>
<protein>
    <submittedName>
        <fullName evidence="1">Uncharacterized protein</fullName>
    </submittedName>
</protein>
<dbReference type="AlphaFoldDB" id="A0A8T0LH62"/>
<dbReference type="EMBL" id="JPWV03001233">
    <property type="protein sequence ID" value="KAG2502449.1"/>
    <property type="molecule type" value="Genomic_DNA"/>
</dbReference>
<name>A0A8T0LH62_9STRA</name>
<gene>
    <name evidence="1" type="ORF">JM16_009798</name>
</gene>
<evidence type="ECO:0000313" key="1">
    <source>
        <dbReference type="EMBL" id="KAG2502449.1"/>
    </source>
</evidence>
<reference evidence="1" key="1">
    <citation type="journal article" date="2015" name="Genom Data">
        <title>Genome sequences of six Phytophthora species associated with forests in New Zealand.</title>
        <authorList>
            <person name="Studholme D.J."/>
            <person name="McDougal R.L."/>
            <person name="Sambles C."/>
            <person name="Hansen E."/>
            <person name="Hardy G."/>
            <person name="Grant M."/>
            <person name="Ganley R.J."/>
            <person name="Williams N.M."/>
        </authorList>
    </citation>
    <scope>NUCLEOTIDE SEQUENCE</scope>
    <source>
        <strain evidence="1">NZFS 2646</strain>
    </source>
</reference>
<evidence type="ECO:0000313" key="2">
    <source>
        <dbReference type="Proteomes" id="UP000785171"/>
    </source>
</evidence>
<accession>A0A8T0LH62</accession>
<comment type="caution">
    <text evidence="1">The sequence shown here is derived from an EMBL/GenBank/DDBJ whole genome shotgun (WGS) entry which is preliminary data.</text>
</comment>
<proteinExistence type="predicted"/>
<organism evidence="1 2">
    <name type="scientific">Phytophthora kernoviae</name>
    <dbReference type="NCBI Taxonomy" id="325452"/>
    <lineage>
        <taxon>Eukaryota</taxon>
        <taxon>Sar</taxon>
        <taxon>Stramenopiles</taxon>
        <taxon>Oomycota</taxon>
        <taxon>Peronosporomycetes</taxon>
        <taxon>Peronosporales</taxon>
        <taxon>Peronosporaceae</taxon>
        <taxon>Phytophthora</taxon>
    </lineage>
</organism>
<reference evidence="1" key="2">
    <citation type="submission" date="2020-06" db="EMBL/GenBank/DDBJ databases">
        <authorList>
            <person name="Studholme D.J."/>
        </authorList>
    </citation>
    <scope>NUCLEOTIDE SEQUENCE</scope>
    <source>
        <strain evidence="1">NZFS 2646</strain>
    </source>
</reference>
<dbReference type="Proteomes" id="UP000785171">
    <property type="component" value="Unassembled WGS sequence"/>
</dbReference>